<reference evidence="1" key="1">
    <citation type="journal article" date="2022" name="bioRxiv">
        <title>Sequencing and chromosome-scale assembly of the giantPleurodeles waltlgenome.</title>
        <authorList>
            <person name="Brown T."/>
            <person name="Elewa A."/>
            <person name="Iarovenko S."/>
            <person name="Subramanian E."/>
            <person name="Araus A.J."/>
            <person name="Petzold A."/>
            <person name="Susuki M."/>
            <person name="Suzuki K.-i.T."/>
            <person name="Hayashi T."/>
            <person name="Toyoda A."/>
            <person name="Oliveira C."/>
            <person name="Osipova E."/>
            <person name="Leigh N.D."/>
            <person name="Simon A."/>
            <person name="Yun M.H."/>
        </authorList>
    </citation>
    <scope>NUCLEOTIDE SEQUENCE</scope>
    <source>
        <strain evidence="1">20211129_DDA</strain>
        <tissue evidence="1">Liver</tissue>
    </source>
</reference>
<organism evidence="1 2">
    <name type="scientific">Pleurodeles waltl</name>
    <name type="common">Iberian ribbed newt</name>
    <dbReference type="NCBI Taxonomy" id="8319"/>
    <lineage>
        <taxon>Eukaryota</taxon>
        <taxon>Metazoa</taxon>
        <taxon>Chordata</taxon>
        <taxon>Craniata</taxon>
        <taxon>Vertebrata</taxon>
        <taxon>Euteleostomi</taxon>
        <taxon>Amphibia</taxon>
        <taxon>Batrachia</taxon>
        <taxon>Caudata</taxon>
        <taxon>Salamandroidea</taxon>
        <taxon>Salamandridae</taxon>
        <taxon>Pleurodelinae</taxon>
        <taxon>Pleurodeles</taxon>
    </lineage>
</organism>
<dbReference type="EMBL" id="JANPWB010000006">
    <property type="protein sequence ID" value="KAJ1179595.1"/>
    <property type="molecule type" value="Genomic_DNA"/>
</dbReference>
<protein>
    <submittedName>
        <fullName evidence="1">Uncharacterized protein</fullName>
    </submittedName>
</protein>
<gene>
    <name evidence="1" type="ORF">NDU88_004829</name>
</gene>
<evidence type="ECO:0000313" key="1">
    <source>
        <dbReference type="EMBL" id="KAJ1179595.1"/>
    </source>
</evidence>
<dbReference type="AlphaFoldDB" id="A0AAV7TTN9"/>
<accession>A0AAV7TTN9</accession>
<keyword evidence="2" id="KW-1185">Reference proteome</keyword>
<sequence length="111" mass="11216">MVVGVAGGRPAIPWGDADQLPQANWCSGSAAYGGARSRGLPCLADLAGSRVWTDWAAVEQELLHVASPAAPPPPPLSVPDYWIWPGTAPGVAGVGLAPGTINGPALQGAQR</sequence>
<evidence type="ECO:0000313" key="2">
    <source>
        <dbReference type="Proteomes" id="UP001066276"/>
    </source>
</evidence>
<name>A0AAV7TTN9_PLEWA</name>
<comment type="caution">
    <text evidence="1">The sequence shown here is derived from an EMBL/GenBank/DDBJ whole genome shotgun (WGS) entry which is preliminary data.</text>
</comment>
<dbReference type="Proteomes" id="UP001066276">
    <property type="component" value="Chromosome 3_2"/>
</dbReference>
<proteinExistence type="predicted"/>